<feature type="domain" description="Phospholipid/glycerol acyltransferase" evidence="6">
    <location>
        <begin position="131"/>
        <end position="260"/>
    </location>
</feature>
<evidence type="ECO:0000313" key="8">
    <source>
        <dbReference type="Proteomes" id="UP000604046"/>
    </source>
</evidence>
<dbReference type="AlphaFoldDB" id="A0A812US33"/>
<dbReference type="InterPro" id="IPR045520">
    <property type="entry name" value="GPAT/DHAPAT_C"/>
</dbReference>
<comment type="similarity">
    <text evidence="2">Belongs to the GPAT/DAPAT family.</text>
</comment>
<organism evidence="7 8">
    <name type="scientific">Symbiodinium natans</name>
    <dbReference type="NCBI Taxonomy" id="878477"/>
    <lineage>
        <taxon>Eukaryota</taxon>
        <taxon>Sar</taxon>
        <taxon>Alveolata</taxon>
        <taxon>Dinophyceae</taxon>
        <taxon>Suessiales</taxon>
        <taxon>Symbiodiniaceae</taxon>
        <taxon>Symbiodinium</taxon>
    </lineage>
</organism>
<dbReference type="GO" id="GO:0006631">
    <property type="term" value="P:fatty acid metabolic process"/>
    <property type="evidence" value="ECO:0007669"/>
    <property type="project" value="TreeGrafter"/>
</dbReference>
<evidence type="ECO:0000313" key="7">
    <source>
        <dbReference type="EMBL" id="CAE7575236.1"/>
    </source>
</evidence>
<dbReference type="GO" id="GO:0008654">
    <property type="term" value="P:phospholipid biosynthetic process"/>
    <property type="evidence" value="ECO:0007669"/>
    <property type="project" value="TreeGrafter"/>
</dbReference>
<gene>
    <name evidence="7" type="primary">plsB</name>
    <name evidence="7" type="ORF">SNAT2548_LOCUS32816</name>
</gene>
<dbReference type="SMART" id="SM00563">
    <property type="entry name" value="PlsC"/>
    <property type="match status" value="1"/>
</dbReference>
<dbReference type="OrthoDB" id="429813at2759"/>
<dbReference type="EMBL" id="CAJNDS010002727">
    <property type="protein sequence ID" value="CAE7575236.1"/>
    <property type="molecule type" value="Genomic_DNA"/>
</dbReference>
<name>A0A812US33_9DINO</name>
<reference evidence="7" key="1">
    <citation type="submission" date="2021-02" db="EMBL/GenBank/DDBJ databases">
        <authorList>
            <person name="Dougan E. K."/>
            <person name="Rhodes N."/>
            <person name="Thang M."/>
            <person name="Chan C."/>
        </authorList>
    </citation>
    <scope>NUCLEOTIDE SEQUENCE</scope>
</reference>
<sequence>ASADYYLNVLDQEEVEGFWEQTGLRGGKDDPCFNIDWIAAGKEVVTHPKVDELCEAAAARGGPRAAAATRQKAASLASELAASVEMRFAHFTSALARFGFQRLYSGLVFERQQLLSLAQLSVRAREEGRSIIYLPSHKSHIDYIVLQFSLWNLGLGAPAIAAGENLNLPVVGGLLRRNGAFYIRRSFSGPDSELYTAVVAAYIEGLLKRGANVKFFTEGGRSRSGKLLQPKIGLLGMVLDPILDGVVEDAYIVPVSIYYDGVMETESYVRELSGSQKRKESLIGVLGQGKHLLAMRRSRYGNIHVRFAPGFSARSYIDTHMAVQRQAAPNRANFNPVSTMADKQVLLKALAYHVLEEINRVSSVTPTALVGTVLLCTLGRGIGRRALINKVDWLRREVVRSGGHMSRFYDFPGELTAEVVDSALTVLGNLVQTFTGLVEPVYCVAPGMHFELSYYRNMCVHVFIHQAIITAVLHRAVQMHRQGAGRVERADVMSDVRFLSRLLKREFVFSGSATPGGSPPKQASAEQWGQDAPIALMRNFESALELLVAEGVVGVCESGSKGGAISLEQYRSAQEQGGYDHWNKHFTFLCSMVWPLIESYWLVLASLLYIFRNGIVIIGEKPAVAYMQSFAKTLVHMGYVQYHEAASEEPLRKALQTYSELGIVRWARRTGNQGEPVVALELEPEYRGTGENKFSQLVQLTDEVASYRRCWREQEGPDEYPDYIARLAFGVSKL</sequence>
<keyword evidence="5" id="KW-0012">Acyltransferase</keyword>
<evidence type="ECO:0000256" key="1">
    <source>
        <dbReference type="ARBA" id="ARBA00004184"/>
    </source>
</evidence>
<dbReference type="SUPFAM" id="SSF69593">
    <property type="entry name" value="Glycerol-3-phosphate (1)-acyltransferase"/>
    <property type="match status" value="1"/>
</dbReference>
<evidence type="ECO:0000256" key="3">
    <source>
        <dbReference type="ARBA" id="ARBA00022679"/>
    </source>
</evidence>
<dbReference type="InterPro" id="IPR002123">
    <property type="entry name" value="Plipid/glycerol_acylTrfase"/>
</dbReference>
<dbReference type="Pfam" id="PF19277">
    <property type="entry name" value="GPAT_C"/>
    <property type="match status" value="2"/>
</dbReference>
<dbReference type="CDD" id="cd07993">
    <property type="entry name" value="LPLAT_DHAPAT-like"/>
    <property type="match status" value="1"/>
</dbReference>
<dbReference type="GO" id="GO:0031966">
    <property type="term" value="C:mitochondrial membrane"/>
    <property type="evidence" value="ECO:0007669"/>
    <property type="project" value="TreeGrafter"/>
</dbReference>
<dbReference type="Pfam" id="PF01553">
    <property type="entry name" value="Acyltransferase"/>
    <property type="match status" value="1"/>
</dbReference>
<comment type="caution">
    <text evidence="7">The sequence shown here is derived from an EMBL/GenBank/DDBJ whole genome shotgun (WGS) entry which is preliminary data.</text>
</comment>
<evidence type="ECO:0000256" key="4">
    <source>
        <dbReference type="ARBA" id="ARBA00023136"/>
    </source>
</evidence>
<dbReference type="PANTHER" id="PTHR12563:SF17">
    <property type="entry name" value="DIHYDROXYACETONE PHOSPHATE ACYLTRANSFERASE"/>
    <property type="match status" value="1"/>
</dbReference>
<evidence type="ECO:0000256" key="2">
    <source>
        <dbReference type="ARBA" id="ARBA00007937"/>
    </source>
</evidence>
<keyword evidence="4" id="KW-0472">Membrane</keyword>
<proteinExistence type="inferred from homology"/>
<evidence type="ECO:0000256" key="5">
    <source>
        <dbReference type="ARBA" id="ARBA00023315"/>
    </source>
</evidence>
<dbReference type="PANTHER" id="PTHR12563">
    <property type="entry name" value="GLYCEROL-3-PHOSPHATE ACYLTRANSFERASE"/>
    <property type="match status" value="1"/>
</dbReference>
<dbReference type="GO" id="GO:0012505">
    <property type="term" value="C:endomembrane system"/>
    <property type="evidence" value="ECO:0007669"/>
    <property type="project" value="UniProtKB-SubCell"/>
</dbReference>
<dbReference type="InterPro" id="IPR022284">
    <property type="entry name" value="GPAT/DHAPAT"/>
</dbReference>
<feature type="non-terminal residue" evidence="7">
    <location>
        <position position="734"/>
    </location>
</feature>
<dbReference type="GO" id="GO:0019432">
    <property type="term" value="P:triglyceride biosynthetic process"/>
    <property type="evidence" value="ECO:0007669"/>
    <property type="project" value="TreeGrafter"/>
</dbReference>
<keyword evidence="3" id="KW-0808">Transferase</keyword>
<comment type="subcellular location">
    <subcellularLocation>
        <location evidence="1">Endomembrane system</location>
        <topology evidence="1">Peripheral membrane protein</topology>
    </subcellularLocation>
</comment>
<accession>A0A812US33</accession>
<protein>
    <submittedName>
        <fullName evidence="7">PlsB protein</fullName>
    </submittedName>
</protein>
<evidence type="ECO:0000259" key="6">
    <source>
        <dbReference type="SMART" id="SM00563"/>
    </source>
</evidence>
<dbReference type="GO" id="GO:0004366">
    <property type="term" value="F:glycerol-3-phosphate O-acyltransferase activity"/>
    <property type="evidence" value="ECO:0007669"/>
    <property type="project" value="TreeGrafter"/>
</dbReference>
<dbReference type="InterPro" id="IPR041728">
    <property type="entry name" value="GPAT/DHAPAT_LPLAT"/>
</dbReference>
<keyword evidence="8" id="KW-1185">Reference proteome</keyword>
<dbReference type="GO" id="GO:0006072">
    <property type="term" value="P:glycerol-3-phosphate metabolic process"/>
    <property type="evidence" value="ECO:0007669"/>
    <property type="project" value="TreeGrafter"/>
</dbReference>
<dbReference type="Proteomes" id="UP000604046">
    <property type="component" value="Unassembled WGS sequence"/>
</dbReference>